<dbReference type="OMA" id="PRIVEWS"/>
<dbReference type="InterPro" id="IPR041078">
    <property type="entry name" value="Plavaka"/>
</dbReference>
<accession>F8Q044</accession>
<dbReference type="Proteomes" id="UP000008063">
    <property type="component" value="Unassembled WGS sequence"/>
</dbReference>
<protein>
    <submittedName>
        <fullName evidence="1">Uncharacterized protein</fullName>
    </submittedName>
</protein>
<evidence type="ECO:0000313" key="1">
    <source>
        <dbReference type="EMBL" id="EGN98516.1"/>
    </source>
</evidence>
<sequence>MHPTFLTLANIASDVQMKAMSHAWLCIAFLPVPDFLDCHTEYQSVLSDRVWHMCMDLVAKNLKAAASTGVWMGDPNGRAHRVYTPFISWVADLPEQQMISCTSKNASPSSQATLHQFGNSTPSPPRLGAQTLVTIAGIKHNIWDFANYLPEAKSLYLNGVHHPFWRDWPLTDLCKFLVPEVLHTCHKFFFDHILLWCKEAIGRDELDAHYQCLHARVGFRHFGSGISHVRQMTGRKHREIQQTIVAVAAGAVEPAFLRAVCALVNFIHQAQSPVSMMRTGVRKKHTQNKLTHNPPRFHGTCLWALPPRIVEWSGCSWGGTYNNPSK</sequence>
<organism evidence="2">
    <name type="scientific">Serpula lacrymans var. lacrymans (strain S7.3)</name>
    <name type="common">Dry rot fungus</name>
    <dbReference type="NCBI Taxonomy" id="936435"/>
    <lineage>
        <taxon>Eukaryota</taxon>
        <taxon>Fungi</taxon>
        <taxon>Dikarya</taxon>
        <taxon>Basidiomycota</taxon>
        <taxon>Agaricomycotina</taxon>
        <taxon>Agaricomycetes</taxon>
        <taxon>Agaricomycetidae</taxon>
        <taxon>Boletales</taxon>
        <taxon>Coniophorineae</taxon>
        <taxon>Serpulaceae</taxon>
        <taxon>Serpula</taxon>
    </lineage>
</organism>
<evidence type="ECO:0000313" key="2">
    <source>
        <dbReference type="Proteomes" id="UP000008063"/>
    </source>
</evidence>
<dbReference type="HOGENOM" id="CLU_006344_12_1_1"/>
<keyword evidence="2" id="KW-1185">Reference proteome</keyword>
<dbReference type="Pfam" id="PF18759">
    <property type="entry name" value="Plavaka"/>
    <property type="match status" value="1"/>
</dbReference>
<dbReference type="AlphaFoldDB" id="F8Q044"/>
<reference evidence="2" key="1">
    <citation type="journal article" date="2011" name="Science">
        <title>The plant cell wall-decomposing machinery underlies the functional diversity of forest fungi.</title>
        <authorList>
            <person name="Eastwood D.C."/>
            <person name="Floudas D."/>
            <person name="Binder M."/>
            <person name="Majcherczyk A."/>
            <person name="Schneider P."/>
            <person name="Aerts A."/>
            <person name="Asiegbu F.O."/>
            <person name="Baker S.E."/>
            <person name="Barry K."/>
            <person name="Bendiksby M."/>
            <person name="Blumentritt M."/>
            <person name="Coutinho P.M."/>
            <person name="Cullen D."/>
            <person name="de Vries R.P."/>
            <person name="Gathman A."/>
            <person name="Goodell B."/>
            <person name="Henrissat B."/>
            <person name="Ihrmark K."/>
            <person name="Kauserud H."/>
            <person name="Kohler A."/>
            <person name="LaButti K."/>
            <person name="Lapidus A."/>
            <person name="Lavin J.L."/>
            <person name="Lee Y.-H."/>
            <person name="Lindquist E."/>
            <person name="Lilly W."/>
            <person name="Lucas S."/>
            <person name="Morin E."/>
            <person name="Murat C."/>
            <person name="Oguiza J.A."/>
            <person name="Park J."/>
            <person name="Pisabarro A.G."/>
            <person name="Riley R."/>
            <person name="Rosling A."/>
            <person name="Salamov A."/>
            <person name="Schmidt O."/>
            <person name="Schmutz J."/>
            <person name="Skrede I."/>
            <person name="Stenlid J."/>
            <person name="Wiebenga A."/>
            <person name="Xie X."/>
            <person name="Kuees U."/>
            <person name="Hibbett D.S."/>
            <person name="Hoffmeister D."/>
            <person name="Hoegberg N."/>
            <person name="Martin F."/>
            <person name="Grigoriev I.V."/>
            <person name="Watkinson S.C."/>
        </authorList>
    </citation>
    <scope>NUCLEOTIDE SEQUENCE [LARGE SCALE GENOMIC DNA]</scope>
    <source>
        <strain evidence="2">strain S7.3</strain>
    </source>
</reference>
<name>F8Q044_SERL3</name>
<dbReference type="OrthoDB" id="3232986at2759"/>
<dbReference type="InParanoid" id="F8Q044"/>
<gene>
    <name evidence="1" type="ORF">SERLA73DRAFT_55423</name>
</gene>
<dbReference type="EMBL" id="GL945481">
    <property type="protein sequence ID" value="EGN98516.1"/>
    <property type="molecule type" value="Genomic_DNA"/>
</dbReference>
<proteinExistence type="predicted"/>